<gene>
    <name evidence="1" type="ORF">BFV95_0693</name>
</gene>
<reference evidence="1 2" key="1">
    <citation type="submission" date="2016-09" db="EMBL/GenBank/DDBJ databases">
        <title>Draft Genome Sequence of four Alteromonas macleodii strains isolated from copper coupons and grown long-term at elevated copper levels.</title>
        <authorList>
            <person name="Cusick K."/>
            <person name="Dale J."/>
            <person name="Little B."/>
            <person name="Biffinger J."/>
        </authorList>
    </citation>
    <scope>NUCLEOTIDE SEQUENCE [LARGE SCALE GENOMIC DNA]</scope>
    <source>
        <strain evidence="1 2">KCP01</strain>
    </source>
</reference>
<protein>
    <submittedName>
        <fullName evidence="1">Uncharacterized protein</fullName>
    </submittedName>
</protein>
<evidence type="ECO:0000313" key="2">
    <source>
        <dbReference type="Proteomes" id="UP000095392"/>
    </source>
</evidence>
<name>A0AB36FYH6_ALTMA</name>
<accession>A0AB36FYH6</accession>
<keyword evidence="2" id="KW-1185">Reference proteome</keyword>
<proteinExistence type="predicted"/>
<evidence type="ECO:0000313" key="1">
    <source>
        <dbReference type="EMBL" id="OES33968.1"/>
    </source>
</evidence>
<comment type="caution">
    <text evidence="1">The sequence shown here is derived from an EMBL/GenBank/DDBJ whole genome shotgun (WGS) entry which is preliminary data.</text>
</comment>
<dbReference type="AlphaFoldDB" id="A0AB36FYH6"/>
<sequence>MTVLLRNCHKSMTIVTNRKARQENRALDDCCCSLFEEAALAVFS</sequence>
<dbReference type="Proteomes" id="UP000095392">
    <property type="component" value="Unassembled WGS sequence"/>
</dbReference>
<dbReference type="EMBL" id="MIPY01000008">
    <property type="protein sequence ID" value="OES33968.1"/>
    <property type="molecule type" value="Genomic_DNA"/>
</dbReference>
<organism evidence="1 2">
    <name type="scientific">Alteromonas macleodii</name>
    <name type="common">Pseudoalteromonas macleodii</name>
    <dbReference type="NCBI Taxonomy" id="28108"/>
    <lineage>
        <taxon>Bacteria</taxon>
        <taxon>Pseudomonadati</taxon>
        <taxon>Pseudomonadota</taxon>
        <taxon>Gammaproteobacteria</taxon>
        <taxon>Alteromonadales</taxon>
        <taxon>Alteromonadaceae</taxon>
        <taxon>Alteromonas/Salinimonas group</taxon>
        <taxon>Alteromonas</taxon>
    </lineage>
</organism>